<reference evidence="2 3" key="1">
    <citation type="journal article" date="2015" name="Nature">
        <title>rRNA introns, odd ribosomes, and small enigmatic genomes across a large radiation of phyla.</title>
        <authorList>
            <person name="Brown C.T."/>
            <person name="Hug L.A."/>
            <person name="Thomas B.C."/>
            <person name="Sharon I."/>
            <person name="Castelle C.J."/>
            <person name="Singh A."/>
            <person name="Wilkins M.J."/>
            <person name="Williams K.H."/>
            <person name="Banfield J.F."/>
        </authorList>
    </citation>
    <scope>NUCLEOTIDE SEQUENCE [LARGE SCALE GENOMIC DNA]</scope>
</reference>
<keyword evidence="1" id="KW-0812">Transmembrane</keyword>
<evidence type="ECO:0000256" key="1">
    <source>
        <dbReference type="SAM" id="Phobius"/>
    </source>
</evidence>
<protein>
    <submittedName>
        <fullName evidence="2">Uncharacterized protein</fullName>
    </submittedName>
</protein>
<sequence length="146" mass="16962">MNNDIFFFFNNLAHQSVTFDKVIVFTAETLPYVVITLAGLFLLFFLPAQAGRKSWRELFLVFASSGVAYFNSYQSSIRGIFQCPSSWFGYWLRLSFRARDFLYGFSYSYFFNTQKSRPACAGRLCLYNIRFTDWPGAYCRRSALPG</sequence>
<proteinExistence type="predicted"/>
<keyword evidence="1" id="KW-0472">Membrane</keyword>
<accession>A0A0G0QVY9</accession>
<comment type="caution">
    <text evidence="2">The sequence shown here is derived from an EMBL/GenBank/DDBJ whole genome shotgun (WGS) entry which is preliminary data.</text>
</comment>
<organism evidence="2 3">
    <name type="scientific">Candidatus Nomurabacteria bacterium GW2011_GWF2_40_12</name>
    <dbReference type="NCBI Taxonomy" id="1618776"/>
    <lineage>
        <taxon>Bacteria</taxon>
        <taxon>Candidatus Nomuraibacteriota</taxon>
    </lineage>
</organism>
<gene>
    <name evidence="2" type="ORF">UT78_C0024G0007</name>
</gene>
<keyword evidence="1" id="KW-1133">Transmembrane helix</keyword>
<feature type="transmembrane region" description="Helical" evidence="1">
    <location>
        <begin position="29"/>
        <end position="46"/>
    </location>
</feature>
<dbReference type="Proteomes" id="UP000034301">
    <property type="component" value="Unassembled WGS sequence"/>
</dbReference>
<dbReference type="AlphaFoldDB" id="A0A0G0QVY9"/>
<dbReference type="EMBL" id="LBYC01000024">
    <property type="protein sequence ID" value="KKR41521.1"/>
    <property type="molecule type" value="Genomic_DNA"/>
</dbReference>
<name>A0A0G0QVY9_9BACT</name>
<evidence type="ECO:0000313" key="2">
    <source>
        <dbReference type="EMBL" id="KKR41521.1"/>
    </source>
</evidence>
<evidence type="ECO:0000313" key="3">
    <source>
        <dbReference type="Proteomes" id="UP000034301"/>
    </source>
</evidence>